<evidence type="ECO:0000313" key="3">
    <source>
        <dbReference type="EMBL" id="KEZ40751.1"/>
    </source>
</evidence>
<sequence>MKLISSVIFCLSIASAAYAAPQSDVPTHQGQIMKRDDGSFFLHVPMLAGEKRGCPTTASSIPAQRSPELHSELAGPGSLPIKWSCLDDGDSGFPLAVPRKVSTGRLNPGDTLARAGHHRDFGNSPTT</sequence>
<feature type="signal peptide" evidence="2">
    <location>
        <begin position="1"/>
        <end position="19"/>
    </location>
</feature>
<reference evidence="3 4" key="1">
    <citation type="journal article" date="2014" name="Genome Announc.">
        <title>Draft genome sequence of the pathogenic fungus Scedosporium apiospermum.</title>
        <authorList>
            <person name="Vandeputte P."/>
            <person name="Ghamrawi S."/>
            <person name="Rechenmann M."/>
            <person name="Iltis A."/>
            <person name="Giraud S."/>
            <person name="Fleury M."/>
            <person name="Thornton C."/>
            <person name="Delhaes L."/>
            <person name="Meyer W."/>
            <person name="Papon N."/>
            <person name="Bouchara J.P."/>
        </authorList>
    </citation>
    <scope>NUCLEOTIDE SEQUENCE [LARGE SCALE GENOMIC DNA]</scope>
    <source>
        <strain evidence="3 4">IHEM 14462</strain>
    </source>
</reference>
<feature type="chain" id="PRO_5001775180" evidence="2">
    <location>
        <begin position="20"/>
        <end position="127"/>
    </location>
</feature>
<dbReference type="RefSeq" id="XP_016640550.1">
    <property type="nucleotide sequence ID" value="XM_016790287.1"/>
</dbReference>
<dbReference type="HOGENOM" id="CLU_1971777_0_0_1"/>
<evidence type="ECO:0000256" key="1">
    <source>
        <dbReference type="SAM" id="MobiDB-lite"/>
    </source>
</evidence>
<feature type="region of interest" description="Disordered" evidence="1">
    <location>
        <begin position="53"/>
        <end position="73"/>
    </location>
</feature>
<dbReference type="KEGG" id="sapo:SAPIO_CDS8704"/>
<feature type="region of interest" description="Disordered" evidence="1">
    <location>
        <begin position="97"/>
        <end position="127"/>
    </location>
</feature>
<dbReference type="Proteomes" id="UP000028545">
    <property type="component" value="Unassembled WGS sequence"/>
</dbReference>
<comment type="caution">
    <text evidence="3">The sequence shown here is derived from an EMBL/GenBank/DDBJ whole genome shotgun (WGS) entry which is preliminary data.</text>
</comment>
<name>A0A084G089_PSEDA</name>
<organism evidence="3 4">
    <name type="scientific">Pseudallescheria apiosperma</name>
    <name type="common">Scedosporium apiospermum</name>
    <dbReference type="NCBI Taxonomy" id="563466"/>
    <lineage>
        <taxon>Eukaryota</taxon>
        <taxon>Fungi</taxon>
        <taxon>Dikarya</taxon>
        <taxon>Ascomycota</taxon>
        <taxon>Pezizomycotina</taxon>
        <taxon>Sordariomycetes</taxon>
        <taxon>Hypocreomycetidae</taxon>
        <taxon>Microascales</taxon>
        <taxon>Microascaceae</taxon>
        <taxon>Scedosporium</taxon>
    </lineage>
</organism>
<proteinExistence type="predicted"/>
<dbReference type="AlphaFoldDB" id="A0A084G089"/>
<keyword evidence="4" id="KW-1185">Reference proteome</keyword>
<accession>A0A084G089</accession>
<protein>
    <submittedName>
        <fullName evidence="3">Uncharacterized protein</fullName>
    </submittedName>
</protein>
<keyword evidence="2" id="KW-0732">Signal</keyword>
<dbReference type="GeneID" id="27727776"/>
<gene>
    <name evidence="3" type="ORF">SAPIO_CDS8704</name>
</gene>
<evidence type="ECO:0000313" key="4">
    <source>
        <dbReference type="Proteomes" id="UP000028545"/>
    </source>
</evidence>
<evidence type="ECO:0000256" key="2">
    <source>
        <dbReference type="SAM" id="SignalP"/>
    </source>
</evidence>
<dbReference type="EMBL" id="JOWA01000121">
    <property type="protein sequence ID" value="KEZ40751.1"/>
    <property type="molecule type" value="Genomic_DNA"/>
</dbReference>
<dbReference type="VEuPathDB" id="FungiDB:SAPIO_CDS8704"/>